<evidence type="ECO:0000313" key="3">
    <source>
        <dbReference type="Proteomes" id="UP000663881"/>
    </source>
</evidence>
<dbReference type="Proteomes" id="UP000663881">
    <property type="component" value="Unassembled WGS sequence"/>
</dbReference>
<organism evidence="1 3">
    <name type="scientific">Adineta steineri</name>
    <dbReference type="NCBI Taxonomy" id="433720"/>
    <lineage>
        <taxon>Eukaryota</taxon>
        <taxon>Metazoa</taxon>
        <taxon>Spiralia</taxon>
        <taxon>Gnathifera</taxon>
        <taxon>Rotifera</taxon>
        <taxon>Eurotatoria</taxon>
        <taxon>Bdelloidea</taxon>
        <taxon>Adinetida</taxon>
        <taxon>Adinetidae</taxon>
        <taxon>Adineta</taxon>
    </lineage>
</organism>
<reference evidence="1" key="1">
    <citation type="submission" date="2021-02" db="EMBL/GenBank/DDBJ databases">
        <authorList>
            <person name="Nowell W R."/>
        </authorList>
    </citation>
    <scope>NUCLEOTIDE SEQUENCE</scope>
</reference>
<evidence type="ECO:0000313" key="1">
    <source>
        <dbReference type="EMBL" id="CAF4053750.1"/>
    </source>
</evidence>
<name>A0A819SB21_9BILA</name>
<dbReference type="Proteomes" id="UP000663844">
    <property type="component" value="Unassembled WGS sequence"/>
</dbReference>
<gene>
    <name evidence="1" type="ORF">OKA104_LOCUS32953</name>
    <name evidence="2" type="ORF">OXD698_LOCUS35490</name>
</gene>
<dbReference type="EMBL" id="CAJOAY010004079">
    <property type="protein sequence ID" value="CAF4053750.1"/>
    <property type="molecule type" value="Genomic_DNA"/>
</dbReference>
<dbReference type="AlphaFoldDB" id="A0A819SB21"/>
<sequence length="106" mass="11311">MVLKDDDISRCKTRVDAIGFDALSSYGIGGGGTVEDSPFRSLDGGILLFKVVEKLLTCTNTNVAEAQTVIVYAWNENSENGASLIPTIGNGTYYINALSEILPMSC</sequence>
<accession>A0A819SB21</accession>
<protein>
    <submittedName>
        <fullName evidence="1">Uncharacterized protein</fullName>
    </submittedName>
</protein>
<dbReference type="EMBL" id="CAJOAZ010005496">
    <property type="protein sequence ID" value="CAF4102439.1"/>
    <property type="molecule type" value="Genomic_DNA"/>
</dbReference>
<evidence type="ECO:0000313" key="2">
    <source>
        <dbReference type="EMBL" id="CAF4102439.1"/>
    </source>
</evidence>
<proteinExistence type="predicted"/>
<comment type="caution">
    <text evidence="1">The sequence shown here is derived from an EMBL/GenBank/DDBJ whole genome shotgun (WGS) entry which is preliminary data.</text>
</comment>